<keyword evidence="4" id="KW-0482">Metalloprotease</keyword>
<keyword evidence="2 5" id="KW-0479">Metal-binding</keyword>
<sequence>MKEYPAKLIYADSESCADLYYATGFFAPDPFLYLKEGGTHGESHMVVSALEIDRARRTAHVDHIHDWDDVRTSCKKDDPDKCGKITDLIASFLRSCAVGMVETPADFPLYIADQLRHRSVGVNPVEGSFWPERAIKKDDEIAAIETALEITGKGMQAGVDLLHRAEIGEDGWLYHKGEKLTSEMVRAKINSTLVKLGATPHHTIVSGGAQGADPHEEGRGPLPANQPIIMDVFPRVEKTGYWGDMTRTVCRGTAPERVKKAWEAVRQGQEIAFSMLCAGVSGKAVHEAITDYFTQEGFPTGPTEDGRQGGFFHGTGHGLGLEIHEAPRVSRVDQKLEAGHVVTVEPGLYYPDMGGVRIEDVVVIENGGCRNLTTFPKFLEV</sequence>
<comment type="similarity">
    <text evidence="5">Belongs to the peptidase M24B family.</text>
</comment>
<dbReference type="Pfam" id="PF00557">
    <property type="entry name" value="Peptidase_M24"/>
    <property type="match status" value="1"/>
</dbReference>
<dbReference type="GO" id="GO:0046872">
    <property type="term" value="F:metal ion binding"/>
    <property type="evidence" value="ECO:0007669"/>
    <property type="project" value="UniProtKB-KW"/>
</dbReference>
<evidence type="ECO:0000256" key="1">
    <source>
        <dbReference type="ARBA" id="ARBA00022670"/>
    </source>
</evidence>
<dbReference type="GO" id="GO:0006508">
    <property type="term" value="P:proteolysis"/>
    <property type="evidence" value="ECO:0007669"/>
    <property type="project" value="UniProtKB-KW"/>
</dbReference>
<dbReference type="AlphaFoldDB" id="A0A1S7LLV1"/>
<evidence type="ECO:0000256" key="6">
    <source>
        <dbReference type="SAM" id="MobiDB-lite"/>
    </source>
</evidence>
<dbReference type="PROSITE" id="PS00491">
    <property type="entry name" value="PROLINE_PEPTIDASE"/>
    <property type="match status" value="1"/>
</dbReference>
<dbReference type="InterPro" id="IPR036005">
    <property type="entry name" value="Creatinase/aminopeptidase-like"/>
</dbReference>
<dbReference type="PANTHER" id="PTHR46112:SF2">
    <property type="entry name" value="XAA-PRO AMINOPEPTIDASE P-RELATED"/>
    <property type="match status" value="1"/>
</dbReference>
<dbReference type="InterPro" id="IPR050659">
    <property type="entry name" value="Peptidase_M24B"/>
</dbReference>
<dbReference type="EMBL" id="LO017727">
    <property type="protein sequence ID" value="CRH07875.1"/>
    <property type="molecule type" value="Genomic_DNA"/>
</dbReference>
<evidence type="ECO:0000259" key="7">
    <source>
        <dbReference type="Pfam" id="PF00557"/>
    </source>
</evidence>
<evidence type="ECO:0000256" key="4">
    <source>
        <dbReference type="ARBA" id="ARBA00023049"/>
    </source>
</evidence>
<dbReference type="InterPro" id="IPR001131">
    <property type="entry name" value="Peptidase_M24B_aminopep-P_CS"/>
</dbReference>
<dbReference type="PANTHER" id="PTHR46112">
    <property type="entry name" value="AMINOPEPTIDASE"/>
    <property type="match status" value="1"/>
</dbReference>
<evidence type="ECO:0000313" key="8">
    <source>
        <dbReference type="EMBL" id="CRH07875.1"/>
    </source>
</evidence>
<feature type="domain" description="Peptidase M24" evidence="7">
    <location>
        <begin position="143"/>
        <end position="365"/>
    </location>
</feature>
<feature type="region of interest" description="Disordered" evidence="6">
    <location>
        <begin position="207"/>
        <end position="226"/>
    </location>
</feature>
<evidence type="ECO:0000256" key="5">
    <source>
        <dbReference type="RuleBase" id="RU000590"/>
    </source>
</evidence>
<dbReference type="InterPro" id="IPR000994">
    <property type="entry name" value="Pept_M24"/>
</dbReference>
<gene>
    <name evidence="8" type="ORF">MAGMO_3746</name>
</gene>
<keyword evidence="3" id="KW-0378">Hydrolase</keyword>
<evidence type="ECO:0000256" key="3">
    <source>
        <dbReference type="ARBA" id="ARBA00022801"/>
    </source>
</evidence>
<dbReference type="SUPFAM" id="SSF55920">
    <property type="entry name" value="Creatinase/aminopeptidase"/>
    <property type="match status" value="1"/>
</dbReference>
<dbReference type="GO" id="GO:0008237">
    <property type="term" value="F:metallopeptidase activity"/>
    <property type="evidence" value="ECO:0007669"/>
    <property type="project" value="UniProtKB-KW"/>
</dbReference>
<proteinExistence type="inferred from homology"/>
<evidence type="ECO:0000256" key="2">
    <source>
        <dbReference type="ARBA" id="ARBA00022723"/>
    </source>
</evidence>
<dbReference type="Gene3D" id="3.90.230.10">
    <property type="entry name" value="Creatinase/methionine aminopeptidase superfamily"/>
    <property type="match status" value="1"/>
</dbReference>
<name>A0A1S7LLV1_MAGMO</name>
<protein>
    <submittedName>
        <fullName evidence="8">Putative Xaa-Pro and Met-Xaa peptidase</fullName>
    </submittedName>
</protein>
<keyword evidence="1" id="KW-0645">Protease</keyword>
<accession>A0A1S7LLV1</accession>
<organism evidence="8">
    <name type="scientific">Magnetococcus massalia (strain MO-1)</name>
    <dbReference type="NCBI Taxonomy" id="451514"/>
    <lineage>
        <taxon>Bacteria</taxon>
        <taxon>Pseudomonadati</taxon>
        <taxon>Pseudomonadota</taxon>
        <taxon>Magnetococcia</taxon>
        <taxon>Magnetococcales</taxon>
        <taxon>Magnetococcaceae</taxon>
        <taxon>Magnetococcus</taxon>
    </lineage>
</organism>
<reference evidence="8" key="1">
    <citation type="submission" date="2015-04" db="EMBL/GenBank/DDBJ databases">
        <authorList>
            <person name="Syromyatnikov M.Y."/>
            <person name="Popov V.N."/>
        </authorList>
    </citation>
    <scope>NUCLEOTIDE SEQUENCE</scope>
    <source>
        <strain evidence="8">MO-1</strain>
    </source>
</reference>
<dbReference type="CDD" id="cd01066">
    <property type="entry name" value="APP_MetAP"/>
    <property type="match status" value="1"/>
</dbReference>